<accession>A0A9E8SDI2</accession>
<keyword evidence="2" id="KW-1003">Cell membrane</keyword>
<dbReference type="SUPFAM" id="SSF56601">
    <property type="entry name" value="beta-lactamase/transpeptidase-like"/>
    <property type="match status" value="1"/>
</dbReference>
<dbReference type="InterPro" id="IPR012338">
    <property type="entry name" value="Beta-lactam/transpept-like"/>
</dbReference>
<comment type="subcellular location">
    <subcellularLocation>
        <location evidence="1">Membrane</location>
    </subcellularLocation>
</comment>
<dbReference type="EMBL" id="CP113088">
    <property type="protein sequence ID" value="WAC01219.1"/>
    <property type="molecule type" value="Genomic_DNA"/>
</dbReference>
<dbReference type="GO" id="GO:0030288">
    <property type="term" value="C:outer membrane-bounded periplasmic space"/>
    <property type="evidence" value="ECO:0007669"/>
    <property type="project" value="TreeGrafter"/>
</dbReference>
<dbReference type="PANTHER" id="PTHR32282">
    <property type="entry name" value="BINDING PROTEIN TRANSPEPTIDASE, PUTATIVE-RELATED"/>
    <property type="match status" value="1"/>
</dbReference>
<dbReference type="RefSeq" id="WP_267675835.1">
    <property type="nucleotide sequence ID" value="NZ_CP113088.1"/>
</dbReference>
<keyword evidence="6" id="KW-0573">Peptidoglycan synthesis</keyword>
<dbReference type="GO" id="GO:0008658">
    <property type="term" value="F:penicillin binding"/>
    <property type="evidence" value="ECO:0007669"/>
    <property type="project" value="InterPro"/>
</dbReference>
<keyword evidence="8" id="KW-0961">Cell wall biogenesis/degradation</keyword>
<keyword evidence="13" id="KW-1185">Reference proteome</keyword>
<dbReference type="Pfam" id="PF00905">
    <property type="entry name" value="Transpeptidase"/>
    <property type="match status" value="1"/>
</dbReference>
<protein>
    <submittedName>
        <fullName evidence="12">Penicillin-binding transpeptidase domain-containing protein</fullName>
    </submittedName>
</protein>
<keyword evidence="4" id="KW-0808">Transferase</keyword>
<proteinExistence type="predicted"/>
<dbReference type="InterPro" id="IPR001460">
    <property type="entry name" value="PCN-bd_Tpept"/>
</dbReference>
<dbReference type="GO" id="GO:0016020">
    <property type="term" value="C:membrane"/>
    <property type="evidence" value="ECO:0007669"/>
    <property type="project" value="UniProtKB-SubCell"/>
</dbReference>
<dbReference type="GO" id="GO:0009002">
    <property type="term" value="F:serine-type D-Ala-D-Ala carboxypeptidase activity"/>
    <property type="evidence" value="ECO:0007669"/>
    <property type="project" value="UniProtKB-EC"/>
</dbReference>
<dbReference type="InterPro" id="IPR050396">
    <property type="entry name" value="Glycosyltr_51/Transpeptidase"/>
</dbReference>
<evidence type="ECO:0000313" key="12">
    <source>
        <dbReference type="EMBL" id="WAC01219.1"/>
    </source>
</evidence>
<evidence type="ECO:0000256" key="8">
    <source>
        <dbReference type="ARBA" id="ARBA00023316"/>
    </source>
</evidence>
<comment type="catalytic activity">
    <reaction evidence="9">
        <text>Preferential cleavage: (Ac)2-L-Lys-D-Ala-|-D-Ala. Also transpeptidation of peptidyl-alanyl moieties that are N-acyl substituents of D-alanine.</text>
        <dbReference type="EC" id="3.4.16.4"/>
    </reaction>
</comment>
<evidence type="ECO:0000256" key="1">
    <source>
        <dbReference type="ARBA" id="ARBA00004370"/>
    </source>
</evidence>
<dbReference type="KEGG" id="lnu:N7U66_13905"/>
<sequence length="203" mass="22405">MALGVAEINMIELAGAYASYVNKSKPVKPYYITKIEDKNGKEILSFVPETLDNQAYSDYTRQVLLQFMQATVNTGTASGLRTSYNLKNAIAGKTGTTQDNKDGWFVGITPNLVSVHWVGNDNYGIGFKTTGIGQGANSALPIFAKFYQMLNAEAKYNAITKASFEKPAAEVVEDLECNTEKRDGFLKRLFGKKKKAREFDAED</sequence>
<dbReference type="Gene3D" id="3.40.710.10">
    <property type="entry name" value="DD-peptidase/beta-lactamase superfamily"/>
    <property type="match status" value="1"/>
</dbReference>
<keyword evidence="5" id="KW-0133">Cell shape</keyword>
<evidence type="ECO:0000256" key="6">
    <source>
        <dbReference type="ARBA" id="ARBA00022984"/>
    </source>
</evidence>
<comment type="catalytic activity">
    <reaction evidence="10">
        <text>[GlcNAc-(1-&gt;4)-Mur2Ac(oyl-L-Ala-gamma-D-Glu-L-Lys-D-Ala-D-Ala)](n)-di-trans,octa-cis-undecaprenyl diphosphate + beta-D-GlcNAc-(1-&gt;4)-Mur2Ac(oyl-L-Ala-gamma-D-Glu-L-Lys-D-Ala-D-Ala)-di-trans,octa-cis-undecaprenyl diphosphate = [GlcNAc-(1-&gt;4)-Mur2Ac(oyl-L-Ala-gamma-D-Glu-L-Lys-D-Ala-D-Ala)](n+1)-di-trans,octa-cis-undecaprenyl diphosphate + di-trans,octa-cis-undecaprenyl diphosphate + H(+)</text>
        <dbReference type="Rhea" id="RHEA:23708"/>
        <dbReference type="Rhea" id="RHEA-COMP:9602"/>
        <dbReference type="Rhea" id="RHEA-COMP:9603"/>
        <dbReference type="ChEBI" id="CHEBI:15378"/>
        <dbReference type="ChEBI" id="CHEBI:58405"/>
        <dbReference type="ChEBI" id="CHEBI:60033"/>
        <dbReference type="ChEBI" id="CHEBI:78435"/>
        <dbReference type="EC" id="2.4.99.28"/>
    </reaction>
</comment>
<evidence type="ECO:0000256" key="5">
    <source>
        <dbReference type="ARBA" id="ARBA00022960"/>
    </source>
</evidence>
<dbReference type="GO" id="GO:0008955">
    <property type="term" value="F:peptidoglycan glycosyltransferase activity"/>
    <property type="evidence" value="ECO:0007669"/>
    <property type="project" value="UniProtKB-EC"/>
</dbReference>
<dbReference type="AlphaFoldDB" id="A0A9E8SDI2"/>
<dbReference type="GO" id="GO:0008360">
    <property type="term" value="P:regulation of cell shape"/>
    <property type="evidence" value="ECO:0007669"/>
    <property type="project" value="UniProtKB-KW"/>
</dbReference>
<evidence type="ECO:0000256" key="9">
    <source>
        <dbReference type="ARBA" id="ARBA00034000"/>
    </source>
</evidence>
<keyword evidence="7" id="KW-0472">Membrane</keyword>
<keyword evidence="3" id="KW-0328">Glycosyltransferase</keyword>
<evidence type="ECO:0000259" key="11">
    <source>
        <dbReference type="Pfam" id="PF00905"/>
    </source>
</evidence>
<organism evidence="12 13">
    <name type="scientific">Lacinutrix neustonica</name>
    <dbReference type="NCBI Taxonomy" id="2980107"/>
    <lineage>
        <taxon>Bacteria</taxon>
        <taxon>Pseudomonadati</taxon>
        <taxon>Bacteroidota</taxon>
        <taxon>Flavobacteriia</taxon>
        <taxon>Flavobacteriales</taxon>
        <taxon>Flavobacteriaceae</taxon>
        <taxon>Lacinutrix</taxon>
    </lineage>
</organism>
<name>A0A9E8SDI2_9FLAO</name>
<evidence type="ECO:0000256" key="3">
    <source>
        <dbReference type="ARBA" id="ARBA00022676"/>
    </source>
</evidence>
<reference evidence="12" key="1">
    <citation type="submission" date="2022-11" db="EMBL/GenBank/DDBJ databases">
        <title>Lacinutrix neustonica HL-RS19T sp. nov., isolated from the surface microlayer sample of brackish Lake Shihwa.</title>
        <authorList>
            <person name="Choi J.Y."/>
            <person name="Hwang C.Y."/>
        </authorList>
    </citation>
    <scope>NUCLEOTIDE SEQUENCE</scope>
    <source>
        <strain evidence="12">HL-RS19</strain>
    </source>
</reference>
<dbReference type="GO" id="GO:0009252">
    <property type="term" value="P:peptidoglycan biosynthetic process"/>
    <property type="evidence" value="ECO:0007669"/>
    <property type="project" value="UniProtKB-KW"/>
</dbReference>
<evidence type="ECO:0000256" key="10">
    <source>
        <dbReference type="ARBA" id="ARBA00049902"/>
    </source>
</evidence>
<evidence type="ECO:0000256" key="4">
    <source>
        <dbReference type="ARBA" id="ARBA00022679"/>
    </source>
</evidence>
<evidence type="ECO:0000256" key="2">
    <source>
        <dbReference type="ARBA" id="ARBA00022475"/>
    </source>
</evidence>
<evidence type="ECO:0000313" key="13">
    <source>
        <dbReference type="Proteomes" id="UP001164705"/>
    </source>
</evidence>
<dbReference type="PANTHER" id="PTHR32282:SF11">
    <property type="entry name" value="PENICILLIN-BINDING PROTEIN 1B"/>
    <property type="match status" value="1"/>
</dbReference>
<dbReference type="Proteomes" id="UP001164705">
    <property type="component" value="Chromosome"/>
</dbReference>
<evidence type="ECO:0000256" key="7">
    <source>
        <dbReference type="ARBA" id="ARBA00023136"/>
    </source>
</evidence>
<gene>
    <name evidence="12" type="ORF">N7U66_13905</name>
</gene>
<dbReference type="GO" id="GO:0071555">
    <property type="term" value="P:cell wall organization"/>
    <property type="evidence" value="ECO:0007669"/>
    <property type="project" value="UniProtKB-KW"/>
</dbReference>
<feature type="domain" description="Penicillin-binding protein transpeptidase" evidence="11">
    <location>
        <begin position="3"/>
        <end position="111"/>
    </location>
</feature>